<keyword evidence="4" id="KW-0812">Transmembrane</keyword>
<dbReference type="CDD" id="cd05379">
    <property type="entry name" value="CAP_bacterial"/>
    <property type="match status" value="1"/>
</dbReference>
<dbReference type="PANTHER" id="PTHR31157:SF1">
    <property type="entry name" value="SCP DOMAIN-CONTAINING PROTEIN"/>
    <property type="match status" value="1"/>
</dbReference>
<feature type="signal peptide" evidence="2">
    <location>
        <begin position="1"/>
        <end position="24"/>
    </location>
</feature>
<proteinExistence type="predicted"/>
<evidence type="ECO:0000256" key="1">
    <source>
        <dbReference type="SAM" id="MobiDB-lite"/>
    </source>
</evidence>
<reference evidence="4 5" key="1">
    <citation type="submission" date="2017-01" db="EMBL/GenBank/DDBJ databases">
        <title>Genome Analysis of Deinococcus marmoris KOPRI26562.</title>
        <authorList>
            <person name="Kim J.H."/>
            <person name="Oh H.-M."/>
        </authorList>
    </citation>
    <scope>NUCLEOTIDE SEQUENCE [LARGE SCALE GENOMIC DNA]</scope>
    <source>
        <strain evidence="4 5">KOPRI26562</strain>
    </source>
</reference>
<comment type="caution">
    <text evidence="4">The sequence shown here is derived from an EMBL/GenBank/DDBJ whole genome shotgun (WGS) entry which is preliminary data.</text>
</comment>
<sequence length="187" mass="19616">MQNIPSSPRFLGGLLLTCTLLLTACSGGGTPAPDKQGGQGGGPDPSPAETRMLQAVNTARATARKCQGKDFAAAPALAWNGLLGKAARAHAQDMASRNYFDHVSPDGGTMQMRVEAAGYTDWKNLGENIAAGFSDTQVPEAMTAWLASKTGHCETLMDPALKEVGFGYAPSTGGEYNAYWVQDFGSR</sequence>
<dbReference type="Proteomes" id="UP000186607">
    <property type="component" value="Unassembled WGS sequence"/>
</dbReference>
<dbReference type="SUPFAM" id="SSF55797">
    <property type="entry name" value="PR-1-like"/>
    <property type="match status" value="1"/>
</dbReference>
<dbReference type="InterPro" id="IPR035940">
    <property type="entry name" value="CAP_sf"/>
</dbReference>
<keyword evidence="5" id="KW-1185">Reference proteome</keyword>
<keyword evidence="2" id="KW-0732">Signal</keyword>
<name>A0A1U7NRC3_9DEIO</name>
<feature type="region of interest" description="Disordered" evidence="1">
    <location>
        <begin position="30"/>
        <end position="49"/>
    </location>
</feature>
<evidence type="ECO:0000313" key="4">
    <source>
        <dbReference type="EMBL" id="OLV15472.1"/>
    </source>
</evidence>
<dbReference type="EMBL" id="MSTI01000178">
    <property type="protein sequence ID" value="OLV15472.1"/>
    <property type="molecule type" value="Genomic_DNA"/>
</dbReference>
<gene>
    <name evidence="4" type="ORF">BOO71_0014653</name>
</gene>
<dbReference type="STRING" id="249408.BOO71_0014653"/>
<evidence type="ECO:0000256" key="2">
    <source>
        <dbReference type="SAM" id="SignalP"/>
    </source>
</evidence>
<dbReference type="OrthoDB" id="9783944at2"/>
<dbReference type="AlphaFoldDB" id="A0A1U7NRC3"/>
<dbReference type="Pfam" id="PF00188">
    <property type="entry name" value="CAP"/>
    <property type="match status" value="1"/>
</dbReference>
<protein>
    <submittedName>
        <fullName evidence="4">Transmembrane protein</fullName>
    </submittedName>
</protein>
<dbReference type="InterPro" id="IPR014044">
    <property type="entry name" value="CAP_dom"/>
</dbReference>
<accession>A0A1U7NRC3</accession>
<dbReference type="Gene3D" id="3.40.33.10">
    <property type="entry name" value="CAP"/>
    <property type="match status" value="1"/>
</dbReference>
<feature type="chain" id="PRO_5012640302" evidence="2">
    <location>
        <begin position="25"/>
        <end position="187"/>
    </location>
</feature>
<evidence type="ECO:0000313" key="5">
    <source>
        <dbReference type="Proteomes" id="UP000186607"/>
    </source>
</evidence>
<dbReference type="PANTHER" id="PTHR31157">
    <property type="entry name" value="SCP DOMAIN-CONTAINING PROTEIN"/>
    <property type="match status" value="1"/>
</dbReference>
<evidence type="ECO:0000259" key="3">
    <source>
        <dbReference type="Pfam" id="PF00188"/>
    </source>
</evidence>
<organism evidence="4 5">
    <name type="scientific">Deinococcus marmoris</name>
    <dbReference type="NCBI Taxonomy" id="249408"/>
    <lineage>
        <taxon>Bacteria</taxon>
        <taxon>Thermotogati</taxon>
        <taxon>Deinococcota</taxon>
        <taxon>Deinococci</taxon>
        <taxon>Deinococcales</taxon>
        <taxon>Deinococcaceae</taxon>
        <taxon>Deinococcus</taxon>
    </lineage>
</organism>
<keyword evidence="4" id="KW-0472">Membrane</keyword>
<dbReference type="RefSeq" id="WP_075836971.1">
    <property type="nucleotide sequence ID" value="NZ_MSTI01000178.1"/>
</dbReference>
<feature type="domain" description="SCP" evidence="3">
    <location>
        <begin position="53"/>
        <end position="184"/>
    </location>
</feature>